<feature type="compositionally biased region" description="Low complexity" evidence="1">
    <location>
        <begin position="83"/>
        <end position="94"/>
    </location>
</feature>
<evidence type="ECO:0000313" key="3">
    <source>
        <dbReference type="Proteomes" id="UP000292340"/>
    </source>
</evidence>
<dbReference type="EMBL" id="PDXB01000023">
    <property type="protein sequence ID" value="RYN23949.1"/>
    <property type="molecule type" value="Genomic_DNA"/>
</dbReference>
<organism evidence="2 3">
    <name type="scientific">Alternaria tenuissima</name>
    <dbReference type="NCBI Taxonomy" id="119927"/>
    <lineage>
        <taxon>Eukaryota</taxon>
        <taxon>Fungi</taxon>
        <taxon>Dikarya</taxon>
        <taxon>Ascomycota</taxon>
        <taxon>Pezizomycotina</taxon>
        <taxon>Dothideomycetes</taxon>
        <taxon>Pleosporomycetidae</taxon>
        <taxon>Pleosporales</taxon>
        <taxon>Pleosporineae</taxon>
        <taxon>Pleosporaceae</taxon>
        <taxon>Alternaria</taxon>
        <taxon>Alternaria sect. Alternaria</taxon>
        <taxon>Alternaria alternata complex</taxon>
    </lineage>
</organism>
<dbReference type="AlphaFoldDB" id="A0AB37WAY4"/>
<reference evidence="2" key="1">
    <citation type="submission" date="2017-10" db="EMBL/GenBank/DDBJ databases">
        <authorList>
            <person name="Armitage A.D."/>
            <person name="Barbara D.J."/>
            <person name="Woodhall J.W."/>
            <person name="Sreenivasaprasad S."/>
            <person name="Lane C.R."/>
            <person name="Clarkson J.P."/>
            <person name="Harrison R.J."/>
        </authorList>
    </citation>
    <scope>NUCLEOTIDE SEQUENCE</scope>
    <source>
        <strain evidence="2">FERA 1164</strain>
    </source>
</reference>
<gene>
    <name evidence="2" type="ORF">AA0115_g8411</name>
</gene>
<name>A0AB37WAY4_9PLEO</name>
<evidence type="ECO:0000313" key="2">
    <source>
        <dbReference type="EMBL" id="RYN23949.1"/>
    </source>
</evidence>
<comment type="caution">
    <text evidence="2">The sequence shown here is derived from an EMBL/GenBank/DDBJ whole genome shotgun (WGS) entry which is preliminary data.</text>
</comment>
<feature type="region of interest" description="Disordered" evidence="1">
    <location>
        <begin position="56"/>
        <end position="123"/>
    </location>
</feature>
<reference evidence="2" key="2">
    <citation type="journal article" date="2019" name="bioRxiv">
        <title>Genomics, evolutionary history and diagnostics of the Alternaria alternata species group including apple and Asian pear pathotypes.</title>
        <authorList>
            <person name="Armitage A.D."/>
            <person name="Cockerton H.M."/>
            <person name="Sreenivasaprasad S."/>
            <person name="Woodhall J.W."/>
            <person name="Lane C.R."/>
            <person name="Harrison R.J."/>
            <person name="Clarkson J.P."/>
        </authorList>
    </citation>
    <scope>NUCLEOTIDE SEQUENCE</scope>
    <source>
        <strain evidence="2">FERA 1164</strain>
    </source>
</reference>
<evidence type="ECO:0008006" key="4">
    <source>
        <dbReference type="Google" id="ProtNLM"/>
    </source>
</evidence>
<accession>A0AB37WAY4</accession>
<feature type="compositionally biased region" description="Polar residues" evidence="1">
    <location>
        <begin position="95"/>
        <end position="112"/>
    </location>
</feature>
<sequence length="387" mass="42341">MAVHYTPLQESRPENTSISLEHLELLKTHNKLLETSHELLKANNILLKALLDSQSDQTRPEPAFLTSHSSPRTPWLKRKRAEPSSPSTCGTGSSNLSRTSNSIRSLDTTPCSTRDRCDGSVSSKRIRVSSTPTISPNSTKYYCGICEAMRKQTPISHMHKHLLEKCPSLHRHTKTSASAEDSIITDPELLLLGCGYCGPTGSSKTFYGDAFLGATRLAQHVVDTHCPEQPGSALVWNTNNATNNVLTHRVFKEQYDGLRQQRYNHLAAAALSWQLDDDTMDRLYNLEKVGGRLVNADGHSASILMPSASEGMAKMLEAAYAPVCETSVSVNQSFEPSDLSSFYADPSDPFVDLQGGLFQKDLPSRALAAHATPGTFGATYDLDTDTS</sequence>
<proteinExistence type="predicted"/>
<evidence type="ECO:0000256" key="1">
    <source>
        <dbReference type="SAM" id="MobiDB-lite"/>
    </source>
</evidence>
<dbReference type="Proteomes" id="UP000292340">
    <property type="component" value="Unassembled WGS sequence"/>
</dbReference>
<protein>
    <recommendedName>
        <fullName evidence="4">C2H2-type domain-containing protein</fullName>
    </recommendedName>
</protein>